<keyword evidence="4" id="KW-0238">DNA-binding</keyword>
<proteinExistence type="predicted"/>
<dbReference type="InterPro" id="IPR001789">
    <property type="entry name" value="Sig_transdc_resp-reg_receiver"/>
</dbReference>
<evidence type="ECO:0000256" key="2">
    <source>
        <dbReference type="ARBA" id="ARBA00023012"/>
    </source>
</evidence>
<organism evidence="7">
    <name type="scientific">hydrothermal vent metagenome</name>
    <dbReference type="NCBI Taxonomy" id="652676"/>
    <lineage>
        <taxon>unclassified sequences</taxon>
        <taxon>metagenomes</taxon>
        <taxon>ecological metagenomes</taxon>
    </lineage>
</organism>
<reference evidence="7" key="1">
    <citation type="submission" date="2018-06" db="EMBL/GenBank/DDBJ databases">
        <authorList>
            <person name="Zhirakovskaya E."/>
        </authorList>
    </citation>
    <scope>NUCLEOTIDE SEQUENCE</scope>
</reference>
<protein>
    <recommendedName>
        <fullName evidence="6">Response regulatory domain-containing protein</fullName>
    </recommendedName>
</protein>
<evidence type="ECO:0000259" key="6">
    <source>
        <dbReference type="PROSITE" id="PS50110"/>
    </source>
</evidence>
<dbReference type="InterPro" id="IPR050595">
    <property type="entry name" value="Bact_response_regulator"/>
</dbReference>
<evidence type="ECO:0000256" key="5">
    <source>
        <dbReference type="ARBA" id="ARBA00023163"/>
    </source>
</evidence>
<keyword evidence="5" id="KW-0804">Transcription</keyword>
<keyword evidence="2" id="KW-0902">Two-component regulatory system</keyword>
<evidence type="ECO:0000313" key="7">
    <source>
        <dbReference type="EMBL" id="VAW30027.1"/>
    </source>
</evidence>
<dbReference type="GO" id="GO:0003677">
    <property type="term" value="F:DNA binding"/>
    <property type="evidence" value="ECO:0007669"/>
    <property type="project" value="UniProtKB-KW"/>
</dbReference>
<evidence type="ECO:0000256" key="1">
    <source>
        <dbReference type="ARBA" id="ARBA00022553"/>
    </source>
</evidence>
<dbReference type="Pfam" id="PF00072">
    <property type="entry name" value="Response_reg"/>
    <property type="match status" value="1"/>
</dbReference>
<dbReference type="SMART" id="SM00448">
    <property type="entry name" value="REC"/>
    <property type="match status" value="1"/>
</dbReference>
<evidence type="ECO:0000256" key="3">
    <source>
        <dbReference type="ARBA" id="ARBA00023015"/>
    </source>
</evidence>
<dbReference type="PANTHER" id="PTHR44591:SF3">
    <property type="entry name" value="RESPONSE REGULATORY DOMAIN-CONTAINING PROTEIN"/>
    <property type="match status" value="1"/>
</dbReference>
<dbReference type="PROSITE" id="PS50110">
    <property type="entry name" value="RESPONSE_REGULATORY"/>
    <property type="match status" value="1"/>
</dbReference>
<dbReference type="InterPro" id="IPR011006">
    <property type="entry name" value="CheY-like_superfamily"/>
</dbReference>
<keyword evidence="1" id="KW-0597">Phosphoprotein</keyword>
<dbReference type="EMBL" id="UOEU01000021">
    <property type="protein sequence ID" value="VAW30027.1"/>
    <property type="molecule type" value="Genomic_DNA"/>
</dbReference>
<dbReference type="PANTHER" id="PTHR44591">
    <property type="entry name" value="STRESS RESPONSE REGULATOR PROTEIN 1"/>
    <property type="match status" value="1"/>
</dbReference>
<keyword evidence="3" id="KW-0805">Transcription regulation</keyword>
<dbReference type="Gene3D" id="3.40.50.2300">
    <property type="match status" value="1"/>
</dbReference>
<gene>
    <name evidence="7" type="ORF">MNBD_CHLOROFLEXI01-3401</name>
</gene>
<dbReference type="AlphaFoldDB" id="A0A3B0UX72"/>
<dbReference type="SUPFAM" id="SSF52172">
    <property type="entry name" value="CheY-like"/>
    <property type="match status" value="1"/>
</dbReference>
<dbReference type="GO" id="GO:0000160">
    <property type="term" value="P:phosphorelay signal transduction system"/>
    <property type="evidence" value="ECO:0007669"/>
    <property type="project" value="UniProtKB-KW"/>
</dbReference>
<dbReference type="FunFam" id="3.40.50.2300:FF:000001">
    <property type="entry name" value="DNA-binding response regulator PhoB"/>
    <property type="match status" value="1"/>
</dbReference>
<name>A0A3B0UX72_9ZZZZ</name>
<sequence>MRRVPFREEHQMSWSVLIVDDEPLTQDLLRLMLEPAGFRVTEAENGLVALQKVQENRPDIMILDVMMPFMDGITVCKRIRSNNETADLPIVMLSGKTHLNAVEEGLQAGANRYLSKPMSRSDLIQNLREVLAETAVVHS</sequence>
<accession>A0A3B0UX72</accession>
<feature type="domain" description="Response regulatory" evidence="6">
    <location>
        <begin position="15"/>
        <end position="131"/>
    </location>
</feature>
<evidence type="ECO:0000256" key="4">
    <source>
        <dbReference type="ARBA" id="ARBA00023125"/>
    </source>
</evidence>